<keyword evidence="2" id="KW-0805">Transcription regulation</keyword>
<dbReference type="Gene3D" id="1.10.1740.10">
    <property type="match status" value="1"/>
</dbReference>
<dbReference type="RefSeq" id="WP_039680168.1">
    <property type="nucleotide sequence ID" value="NZ_JAWGXO010000013.1"/>
</dbReference>
<dbReference type="GO" id="GO:0003677">
    <property type="term" value="F:DNA binding"/>
    <property type="evidence" value="ECO:0007669"/>
    <property type="project" value="InterPro"/>
</dbReference>
<evidence type="ECO:0000256" key="1">
    <source>
        <dbReference type="ARBA" id="ARBA00010641"/>
    </source>
</evidence>
<dbReference type="Pfam" id="PF04542">
    <property type="entry name" value="Sigma70_r2"/>
    <property type="match status" value="1"/>
</dbReference>
<dbReference type="NCBIfam" id="TIGR02937">
    <property type="entry name" value="sigma70-ECF"/>
    <property type="match status" value="1"/>
</dbReference>
<name>A0A0B3W308_9FIRM</name>
<accession>A0A0B3W308</accession>
<evidence type="ECO:0000256" key="3">
    <source>
        <dbReference type="ARBA" id="ARBA00023082"/>
    </source>
</evidence>
<protein>
    <submittedName>
        <fullName evidence="7">RNA polymerase sigma70</fullName>
    </submittedName>
</protein>
<organism evidence="7 8">
    <name type="scientific">Terrisporobacter othiniensis</name>
    <dbReference type="NCBI Taxonomy" id="1577792"/>
    <lineage>
        <taxon>Bacteria</taxon>
        <taxon>Bacillati</taxon>
        <taxon>Bacillota</taxon>
        <taxon>Clostridia</taxon>
        <taxon>Peptostreptococcales</taxon>
        <taxon>Peptostreptococcaceae</taxon>
        <taxon>Terrisporobacter</taxon>
    </lineage>
</organism>
<comment type="caution">
    <text evidence="7">The sequence shown here is derived from an EMBL/GenBank/DDBJ whole genome shotgun (WGS) entry which is preliminary data.</text>
</comment>
<evidence type="ECO:0000313" key="7">
    <source>
        <dbReference type="EMBL" id="KHS56717.1"/>
    </source>
</evidence>
<dbReference type="InterPro" id="IPR013325">
    <property type="entry name" value="RNA_pol_sigma_r2"/>
</dbReference>
<dbReference type="InterPro" id="IPR036388">
    <property type="entry name" value="WH-like_DNA-bd_sf"/>
</dbReference>
<dbReference type="InterPro" id="IPR013249">
    <property type="entry name" value="RNA_pol_sigma70_r4_t2"/>
</dbReference>
<dbReference type="STRING" id="1577792.QX51_12110"/>
<dbReference type="InterPro" id="IPR007627">
    <property type="entry name" value="RNA_pol_sigma70_r2"/>
</dbReference>
<comment type="similarity">
    <text evidence="1">Belongs to the sigma-70 factor family. ECF subfamily.</text>
</comment>
<proteinExistence type="inferred from homology"/>
<dbReference type="InterPro" id="IPR039425">
    <property type="entry name" value="RNA_pol_sigma-70-like"/>
</dbReference>
<dbReference type="PANTHER" id="PTHR43133:SF60">
    <property type="entry name" value="RNA POLYMERASE SIGMA FACTOR SIGV"/>
    <property type="match status" value="1"/>
</dbReference>
<evidence type="ECO:0000313" key="8">
    <source>
        <dbReference type="Proteomes" id="UP000031189"/>
    </source>
</evidence>
<keyword evidence="4" id="KW-0804">Transcription</keyword>
<dbReference type="InterPro" id="IPR014284">
    <property type="entry name" value="RNA_pol_sigma-70_dom"/>
</dbReference>
<dbReference type="InterPro" id="IPR013324">
    <property type="entry name" value="RNA_pol_sigma_r3/r4-like"/>
</dbReference>
<dbReference type="Gene3D" id="1.10.10.10">
    <property type="entry name" value="Winged helix-like DNA-binding domain superfamily/Winged helix DNA-binding domain"/>
    <property type="match status" value="1"/>
</dbReference>
<dbReference type="CDD" id="cd06171">
    <property type="entry name" value="Sigma70_r4"/>
    <property type="match status" value="1"/>
</dbReference>
<dbReference type="Proteomes" id="UP000031189">
    <property type="component" value="Unassembled WGS sequence"/>
</dbReference>
<dbReference type="GO" id="GO:0006352">
    <property type="term" value="P:DNA-templated transcription initiation"/>
    <property type="evidence" value="ECO:0007669"/>
    <property type="project" value="InterPro"/>
</dbReference>
<keyword evidence="3" id="KW-0731">Sigma factor</keyword>
<dbReference type="PANTHER" id="PTHR43133">
    <property type="entry name" value="RNA POLYMERASE ECF-TYPE SIGMA FACTO"/>
    <property type="match status" value="1"/>
</dbReference>
<feature type="domain" description="RNA polymerase sigma factor 70 region 4 type 2" evidence="6">
    <location>
        <begin position="108"/>
        <end position="159"/>
    </location>
</feature>
<evidence type="ECO:0000256" key="2">
    <source>
        <dbReference type="ARBA" id="ARBA00023015"/>
    </source>
</evidence>
<evidence type="ECO:0000259" key="5">
    <source>
        <dbReference type="Pfam" id="PF04542"/>
    </source>
</evidence>
<sequence length="168" mass="20014">MKLLSLVERKKEKQIKKYIVENKEALYRFAYSYVKNEDDALDIVHDAICKSLDNVNTLKNIDSIKSWIYQIVSNCAIDYIRKNKKYVAITDDLQEENTMRYDTYEDIDLQEALERLPEKYRIVVILRYFEDMKIGDIAQVLNENENTIKTRLYNGLSKLKIELIEEEE</sequence>
<dbReference type="SUPFAM" id="SSF88659">
    <property type="entry name" value="Sigma3 and sigma4 domains of RNA polymerase sigma factors"/>
    <property type="match status" value="1"/>
</dbReference>
<dbReference type="AlphaFoldDB" id="A0A0B3W308"/>
<dbReference type="Pfam" id="PF08281">
    <property type="entry name" value="Sigma70_r4_2"/>
    <property type="match status" value="1"/>
</dbReference>
<dbReference type="GO" id="GO:0016987">
    <property type="term" value="F:sigma factor activity"/>
    <property type="evidence" value="ECO:0007669"/>
    <property type="project" value="UniProtKB-KW"/>
</dbReference>
<keyword evidence="8" id="KW-1185">Reference proteome</keyword>
<dbReference type="SUPFAM" id="SSF88946">
    <property type="entry name" value="Sigma2 domain of RNA polymerase sigma factors"/>
    <property type="match status" value="1"/>
</dbReference>
<gene>
    <name evidence="7" type="ORF">QX51_12110</name>
</gene>
<feature type="domain" description="RNA polymerase sigma-70 region 2" evidence="5">
    <location>
        <begin position="21"/>
        <end position="85"/>
    </location>
</feature>
<evidence type="ECO:0000256" key="4">
    <source>
        <dbReference type="ARBA" id="ARBA00023163"/>
    </source>
</evidence>
<dbReference type="EMBL" id="JWHR01000109">
    <property type="protein sequence ID" value="KHS56717.1"/>
    <property type="molecule type" value="Genomic_DNA"/>
</dbReference>
<evidence type="ECO:0000259" key="6">
    <source>
        <dbReference type="Pfam" id="PF08281"/>
    </source>
</evidence>
<dbReference type="OrthoDB" id="9782703at2"/>
<reference evidence="7 8" key="1">
    <citation type="submission" date="2014-12" db="EMBL/GenBank/DDBJ databases">
        <title>Draft genome sequence of Terrisporobacter sp. 08-306576, isolated from the blood culture of a bacteremia patient.</title>
        <authorList>
            <person name="Lund L.C."/>
            <person name="Sydenham T.V."/>
            <person name="Hogh S.V."/>
            <person name="Skov M.N."/>
            <person name="Kemp M."/>
            <person name="Justesen U.S."/>
        </authorList>
    </citation>
    <scope>NUCLEOTIDE SEQUENCE [LARGE SCALE GENOMIC DNA]</scope>
    <source>
        <strain evidence="7 8">08-306576</strain>
    </source>
</reference>